<name>A0A1I7XBE9_HETBA</name>
<dbReference type="Proteomes" id="UP000095283">
    <property type="component" value="Unplaced"/>
</dbReference>
<reference evidence="2" key="1">
    <citation type="submission" date="2016-11" db="UniProtKB">
        <authorList>
            <consortium name="WormBaseParasite"/>
        </authorList>
    </citation>
    <scope>IDENTIFICATION</scope>
</reference>
<accession>A0A1I7XBE9</accession>
<evidence type="ECO:0000313" key="1">
    <source>
        <dbReference type="Proteomes" id="UP000095283"/>
    </source>
</evidence>
<dbReference type="WBParaSite" id="Hba_14682">
    <property type="protein sequence ID" value="Hba_14682"/>
    <property type="gene ID" value="Hba_14682"/>
</dbReference>
<proteinExistence type="predicted"/>
<organism evidence="1 2">
    <name type="scientific">Heterorhabditis bacteriophora</name>
    <name type="common">Entomopathogenic nematode worm</name>
    <dbReference type="NCBI Taxonomy" id="37862"/>
    <lineage>
        <taxon>Eukaryota</taxon>
        <taxon>Metazoa</taxon>
        <taxon>Ecdysozoa</taxon>
        <taxon>Nematoda</taxon>
        <taxon>Chromadorea</taxon>
        <taxon>Rhabditida</taxon>
        <taxon>Rhabditina</taxon>
        <taxon>Rhabditomorpha</taxon>
        <taxon>Strongyloidea</taxon>
        <taxon>Heterorhabditidae</taxon>
        <taxon>Heterorhabditis</taxon>
    </lineage>
</organism>
<sequence length="112" mass="13062">MTREQNEVSIDIIYLPYPLLENIYLTICLQLSFRFGTFEYLKGKSVDEKGNLSPMMRLVCGLGAGKRPIYIFSNCTYCVKEIIFNRDWSKYCSTLISFCLFRSIRFLSLISL</sequence>
<keyword evidence="1" id="KW-1185">Reference proteome</keyword>
<evidence type="ECO:0000313" key="2">
    <source>
        <dbReference type="WBParaSite" id="Hba_14682"/>
    </source>
</evidence>
<dbReference type="AlphaFoldDB" id="A0A1I7XBE9"/>
<protein>
    <submittedName>
        <fullName evidence="2">Uncharacterized protein</fullName>
    </submittedName>
</protein>